<dbReference type="OMA" id="FWGHCVF"/>
<keyword evidence="4" id="KW-1185">Reference proteome</keyword>
<dbReference type="OrthoDB" id="4217619at2759"/>
<dbReference type="InterPro" id="IPR043504">
    <property type="entry name" value="Peptidase_S1_PA_chymotrypsin"/>
</dbReference>
<dbReference type="AlphaFoldDB" id="C1N456"/>
<dbReference type="SUPFAM" id="SSF50494">
    <property type="entry name" value="Trypsin-like serine proteases"/>
    <property type="match status" value="2"/>
</dbReference>
<evidence type="ECO:0000259" key="2">
    <source>
        <dbReference type="Pfam" id="PF12812"/>
    </source>
</evidence>
<dbReference type="InterPro" id="IPR025926">
    <property type="entry name" value="PDZ-like_dom"/>
</dbReference>
<feature type="compositionally biased region" description="Acidic residues" evidence="1">
    <location>
        <begin position="502"/>
        <end position="522"/>
    </location>
</feature>
<dbReference type="PANTHER" id="PTHR46366">
    <property type="entry name" value="PRO-APOPTOTIC SERINE PROTEASE NMA111"/>
    <property type="match status" value="1"/>
</dbReference>
<dbReference type="eggNOG" id="KOG1421">
    <property type="taxonomic scope" value="Eukaryota"/>
</dbReference>
<accession>C1N456</accession>
<dbReference type="Pfam" id="PF12812">
    <property type="entry name" value="PDZ_1"/>
    <property type="match status" value="1"/>
</dbReference>
<feature type="region of interest" description="Disordered" evidence="1">
    <location>
        <begin position="480"/>
        <end position="522"/>
    </location>
</feature>
<dbReference type="CDD" id="cd06719">
    <property type="entry name" value="PDZ2-4_Nma111p-like"/>
    <property type="match status" value="1"/>
</dbReference>
<dbReference type="SUPFAM" id="SSF50156">
    <property type="entry name" value="PDZ domain-like"/>
    <property type="match status" value="2"/>
</dbReference>
<gene>
    <name evidence="3" type="ORF">MICPUCDRAFT_35996</name>
</gene>
<organism evidence="4">
    <name type="scientific">Micromonas pusilla (strain CCMP1545)</name>
    <name type="common">Picoplanktonic green alga</name>
    <dbReference type="NCBI Taxonomy" id="564608"/>
    <lineage>
        <taxon>Eukaryota</taxon>
        <taxon>Viridiplantae</taxon>
        <taxon>Chlorophyta</taxon>
        <taxon>Mamiellophyceae</taxon>
        <taxon>Mamiellales</taxon>
        <taxon>Mamiellaceae</taxon>
        <taxon>Micromonas</taxon>
    </lineage>
</organism>
<dbReference type="InterPro" id="IPR036034">
    <property type="entry name" value="PDZ_sf"/>
</dbReference>
<evidence type="ECO:0000256" key="1">
    <source>
        <dbReference type="SAM" id="MobiDB-lite"/>
    </source>
</evidence>
<protein>
    <submittedName>
        <fullName evidence="3">Predicted protein</fullName>
    </submittedName>
</protein>
<dbReference type="InterPro" id="IPR009003">
    <property type="entry name" value="Peptidase_S1_PA"/>
</dbReference>
<evidence type="ECO:0000313" key="4">
    <source>
        <dbReference type="Proteomes" id="UP000001876"/>
    </source>
</evidence>
<proteinExistence type="predicted"/>
<feature type="domain" description="PDZ-like" evidence="2">
    <location>
        <begin position="359"/>
        <end position="434"/>
    </location>
</feature>
<sequence length="1028" mass="110871">MDDPSSEPLLPETDATWQGVVRRVSDGVVVIKTTGVRAFDTESAGSAYATGFVVDKARGVVLTNRHVCRPGPVTAEAVFQNREEVPLRALYSDPVHDFAFMRFDPSLVKFQKVTDVPLAPDGAAVGLEVRIVGNDSGEKLSILSATLARLGAFYTLVPIRPHRDAPKYGSKGYNDFNTFYIQAASGTKGGSSGSPVVDVNGRAVALNAGSKTKGSAAYYLPLHRVKRALDLLRDACPANPGDAEWRAPIIPRGTTQTTFQYRGFDECRRLGVSIETEAVLRAAQGVDGTGALVVNDTVPGGPGEGVLVVGDVLMDGVVVVDFVTLESILDDNVGRTLACVVERGGVAKTVEILVGDLHAITPSRMLEIAGGVVNALSYQQARNFQLPCGGVYVAEPGYVLGVANVPKHAILTSLGNTPTPDLDAFAAAYAKLKEGDRVPVSYFVHAERHRRKTALLRIRARWYRPAAFYERNAATGLWDRTPLALPEEEDEEKASKRRKVEEDDDDDDDDDDAAAAAADDEIEPVDADAEKVAVVVEPSLALVTVDVATVALADGVYSRSFEGNGTVVHHDPKSGLGLVLVDRNTVPVASCDVLVSFAAYPHEVAAKVEYLHPTHNFGIVSYDAGAMPRAACAAVKTIRTHEAGDPEAAIRRGDEVVLVGLSGSLRPMARVSAVTDATSSADIPSADIPRFRAVNEEVVSLDTDFGYAFGGVLTDATGRAKALWASYAKPADGEVRDLVRGMPWAPVSDAVTQILEWKRRERETSRKEEEEEEDESSRRRVVYLLDAEFGSMPLAKAADHGVPSAWIETLLRADPVRRQALTVASTVACTGADDVLKGGDVVLEAGGRAATTFRASGPEKKTDEETDAKLALPLKIVRDGVVVDVLPTLSAESVAGTGRLLHWAGCQIQPTHRPVVELGFRPTTETDPRVPLDVFISRWYHGSPAQRYGLYALNWIASVNDVETPTIDAFIEATRGLPDGSFVRLKLIGLTGRPKVLTLKLDRNYWPTWELRRRDDGSGEWERVTYDD</sequence>
<dbReference type="Proteomes" id="UP000001876">
    <property type="component" value="Unassembled WGS sequence"/>
</dbReference>
<reference evidence="3 4" key="1">
    <citation type="journal article" date="2009" name="Science">
        <title>Green evolution and dynamic adaptations revealed by genomes of the marine picoeukaryotes Micromonas.</title>
        <authorList>
            <person name="Worden A.Z."/>
            <person name="Lee J.H."/>
            <person name="Mock T."/>
            <person name="Rouze P."/>
            <person name="Simmons M.P."/>
            <person name="Aerts A.L."/>
            <person name="Allen A.E."/>
            <person name="Cuvelier M.L."/>
            <person name="Derelle E."/>
            <person name="Everett M.V."/>
            <person name="Foulon E."/>
            <person name="Grimwood J."/>
            <person name="Gundlach H."/>
            <person name="Henrissat B."/>
            <person name="Napoli C."/>
            <person name="McDonald S.M."/>
            <person name="Parker M.S."/>
            <person name="Rombauts S."/>
            <person name="Salamov A."/>
            <person name="Von Dassow P."/>
            <person name="Badger J.H."/>
            <person name="Coutinho P.M."/>
            <person name="Demir E."/>
            <person name="Dubchak I."/>
            <person name="Gentemann C."/>
            <person name="Eikrem W."/>
            <person name="Gready J.E."/>
            <person name="John U."/>
            <person name="Lanier W."/>
            <person name="Lindquist E.A."/>
            <person name="Lucas S."/>
            <person name="Mayer K.F."/>
            <person name="Moreau H."/>
            <person name="Not F."/>
            <person name="Otillar R."/>
            <person name="Panaud O."/>
            <person name="Pangilinan J."/>
            <person name="Paulsen I."/>
            <person name="Piegu B."/>
            <person name="Poliakov A."/>
            <person name="Robbens S."/>
            <person name="Schmutz J."/>
            <person name="Toulza E."/>
            <person name="Wyss T."/>
            <person name="Zelensky A."/>
            <person name="Zhou K."/>
            <person name="Armbrust E.V."/>
            <person name="Bhattacharya D."/>
            <person name="Goodenough U.W."/>
            <person name="Van de Peer Y."/>
            <person name="Grigoriev I.V."/>
        </authorList>
    </citation>
    <scope>NUCLEOTIDE SEQUENCE [LARGE SCALE GENOMIC DNA]</scope>
    <source>
        <strain evidence="3 4">CCMP1545</strain>
    </source>
</reference>
<dbReference type="STRING" id="564608.C1N456"/>
<dbReference type="EMBL" id="GG663746">
    <property type="protein sequence ID" value="EEH53308.1"/>
    <property type="molecule type" value="Genomic_DNA"/>
</dbReference>
<dbReference type="PANTHER" id="PTHR46366:SF1">
    <property type="entry name" value="PDZ DOMAIN-CONTAINING PROTEIN C1685.05"/>
    <property type="match status" value="1"/>
</dbReference>
<evidence type="ECO:0000313" key="3">
    <source>
        <dbReference type="EMBL" id="EEH53308.1"/>
    </source>
</evidence>
<dbReference type="KEGG" id="mpp:MICPUCDRAFT_35996"/>
<dbReference type="Gene3D" id="2.40.10.10">
    <property type="entry name" value="Trypsin-like serine proteases"/>
    <property type="match status" value="2"/>
</dbReference>
<name>C1N456_MICPC</name>
<dbReference type="GeneID" id="9687929"/>
<dbReference type="RefSeq" id="XP_003062489.1">
    <property type="nucleotide sequence ID" value="XM_003062443.1"/>
</dbReference>
<dbReference type="Pfam" id="PF13365">
    <property type="entry name" value="Trypsin_2"/>
    <property type="match status" value="1"/>
</dbReference>